<evidence type="ECO:0000313" key="3">
    <source>
        <dbReference type="WBParaSite" id="nRc.2.0.1.t44132-RA"/>
    </source>
</evidence>
<dbReference type="Proteomes" id="UP000887565">
    <property type="component" value="Unplaced"/>
</dbReference>
<name>A0A915KZ84_ROMCU</name>
<protein>
    <submittedName>
        <fullName evidence="3">Uncharacterized protein</fullName>
    </submittedName>
</protein>
<organism evidence="2 3">
    <name type="scientific">Romanomermis culicivorax</name>
    <name type="common">Nematode worm</name>
    <dbReference type="NCBI Taxonomy" id="13658"/>
    <lineage>
        <taxon>Eukaryota</taxon>
        <taxon>Metazoa</taxon>
        <taxon>Ecdysozoa</taxon>
        <taxon>Nematoda</taxon>
        <taxon>Enoplea</taxon>
        <taxon>Dorylaimia</taxon>
        <taxon>Mermithida</taxon>
        <taxon>Mermithoidea</taxon>
        <taxon>Mermithidae</taxon>
        <taxon>Romanomermis</taxon>
    </lineage>
</organism>
<proteinExistence type="predicted"/>
<dbReference type="AlphaFoldDB" id="A0A915KZ84"/>
<feature type="region of interest" description="Disordered" evidence="1">
    <location>
        <begin position="34"/>
        <end position="83"/>
    </location>
</feature>
<evidence type="ECO:0000313" key="2">
    <source>
        <dbReference type="Proteomes" id="UP000887565"/>
    </source>
</evidence>
<keyword evidence="2" id="KW-1185">Reference proteome</keyword>
<dbReference type="WBParaSite" id="nRc.2.0.1.t44132-RA">
    <property type="protein sequence ID" value="nRc.2.0.1.t44132-RA"/>
    <property type="gene ID" value="nRc.2.0.1.g44132"/>
</dbReference>
<reference evidence="3" key="1">
    <citation type="submission" date="2022-11" db="UniProtKB">
        <authorList>
            <consortium name="WormBaseParasite"/>
        </authorList>
    </citation>
    <scope>IDENTIFICATION</scope>
</reference>
<accession>A0A915KZ84</accession>
<feature type="compositionally biased region" description="Polar residues" evidence="1">
    <location>
        <begin position="61"/>
        <end position="77"/>
    </location>
</feature>
<sequence length="109" mass="12431">TTQCLAYDQCDGLICENIHFAQPSVADQFFSRINFDEPHHRQGTSSDPSAAEPPQDVPFADQTSIPSPRQATIPQSSDNKRKIRLRAHRWPRLPFKPEAWIGYEDVPTR</sequence>
<evidence type="ECO:0000256" key="1">
    <source>
        <dbReference type="SAM" id="MobiDB-lite"/>
    </source>
</evidence>